<dbReference type="Pfam" id="PF03992">
    <property type="entry name" value="ABM"/>
    <property type="match status" value="1"/>
</dbReference>
<dbReference type="InterPro" id="IPR011008">
    <property type="entry name" value="Dimeric_a/b-barrel"/>
</dbReference>
<feature type="domain" description="ABM" evidence="2">
    <location>
        <begin position="2"/>
        <end position="91"/>
    </location>
</feature>
<dbReference type="PROSITE" id="PS51725">
    <property type="entry name" value="ABM"/>
    <property type="match status" value="1"/>
</dbReference>
<dbReference type="InterPro" id="IPR050744">
    <property type="entry name" value="AI-2_Isomerase_LsrG"/>
</dbReference>
<keyword evidence="4" id="KW-1185">Reference proteome</keyword>
<accession>A0A9W4VYF3</accession>
<evidence type="ECO:0000259" key="2">
    <source>
        <dbReference type="PROSITE" id="PS51725"/>
    </source>
</evidence>
<name>A0A9W4VYF3_PSEHA</name>
<dbReference type="GO" id="GO:0003824">
    <property type="term" value="F:catalytic activity"/>
    <property type="evidence" value="ECO:0007669"/>
    <property type="project" value="TreeGrafter"/>
</dbReference>
<dbReference type="Proteomes" id="UP001152447">
    <property type="component" value="Unassembled WGS sequence"/>
</dbReference>
<organism evidence="3 4">
    <name type="scientific">Pseudoalteromonas haloplanktis</name>
    <name type="common">Alteromonas haloplanktis</name>
    <dbReference type="NCBI Taxonomy" id="228"/>
    <lineage>
        <taxon>Bacteria</taxon>
        <taxon>Pseudomonadati</taxon>
        <taxon>Pseudomonadota</taxon>
        <taxon>Gammaproteobacteria</taxon>
        <taxon>Alteromonadales</taxon>
        <taxon>Pseudoalteromonadaceae</taxon>
        <taxon>Pseudoalteromonas</taxon>
    </lineage>
</organism>
<dbReference type="PANTHER" id="PTHR33336">
    <property type="entry name" value="QUINOL MONOOXYGENASE YGIN-RELATED"/>
    <property type="match status" value="1"/>
</dbReference>
<gene>
    <name evidence="3" type="ORF">PSEHALCIP103_01367</name>
</gene>
<dbReference type="InterPro" id="IPR007138">
    <property type="entry name" value="ABM_dom"/>
</dbReference>
<dbReference type="PANTHER" id="PTHR33336:SF15">
    <property type="entry name" value="ABM DOMAIN-CONTAINING PROTEIN"/>
    <property type="match status" value="1"/>
</dbReference>
<reference evidence="3" key="1">
    <citation type="submission" date="2022-07" db="EMBL/GenBank/DDBJ databases">
        <authorList>
            <person name="Criscuolo A."/>
        </authorList>
    </citation>
    <scope>NUCLEOTIDE SEQUENCE</scope>
    <source>
        <strain evidence="3">CIP103197</strain>
    </source>
</reference>
<evidence type="ECO:0000313" key="3">
    <source>
        <dbReference type="EMBL" id="CAH9056020.1"/>
    </source>
</evidence>
<evidence type="ECO:0000313" key="4">
    <source>
        <dbReference type="Proteomes" id="UP001152447"/>
    </source>
</evidence>
<dbReference type="RefSeq" id="WP_262976445.1">
    <property type="nucleotide sequence ID" value="NZ_CAMAPB010000015.1"/>
</dbReference>
<dbReference type="AlphaFoldDB" id="A0A9W4VYF3"/>
<keyword evidence="1" id="KW-0175">Coiled coil</keyword>
<proteinExistence type="predicted"/>
<feature type="coiled-coil region" evidence="1">
    <location>
        <begin position="5"/>
        <end position="32"/>
    </location>
</feature>
<protein>
    <recommendedName>
        <fullName evidence="2">ABM domain-containing protein</fullName>
    </recommendedName>
</protein>
<sequence length="95" mass="10610">MLTVIATLSSENSDAERLLTELENLQQSSRQEVGCLRYELSVKNDAEQTTYLVSEQWASNEHFEAHKNAPHFKAFGDAVGAFITSTNIDVYKTIG</sequence>
<evidence type="ECO:0000256" key="1">
    <source>
        <dbReference type="SAM" id="Coils"/>
    </source>
</evidence>
<comment type="caution">
    <text evidence="3">The sequence shown here is derived from an EMBL/GenBank/DDBJ whole genome shotgun (WGS) entry which is preliminary data.</text>
</comment>
<dbReference type="SUPFAM" id="SSF54909">
    <property type="entry name" value="Dimeric alpha+beta barrel"/>
    <property type="match status" value="1"/>
</dbReference>
<dbReference type="EMBL" id="CAMAPB010000015">
    <property type="protein sequence ID" value="CAH9056020.1"/>
    <property type="molecule type" value="Genomic_DNA"/>
</dbReference>
<dbReference type="Gene3D" id="3.30.70.100">
    <property type="match status" value="1"/>
</dbReference>